<reference evidence="1" key="1">
    <citation type="submission" date="2019-03" db="EMBL/GenBank/DDBJ databases">
        <authorList>
            <consortium name="Pathogen Informatics"/>
        </authorList>
    </citation>
    <scope>NUCLEOTIDE SEQUENCE</scope>
    <source>
        <strain evidence="1">5012STDY7626450</strain>
    </source>
</reference>
<accession>A0A486NS92</accession>
<evidence type="ECO:0000313" key="1">
    <source>
        <dbReference type="EMBL" id="VGL62072.1"/>
    </source>
</evidence>
<dbReference type="AlphaFoldDB" id="A0A486NS92"/>
<protein>
    <submittedName>
        <fullName evidence="1">Uncharacterized protein</fullName>
    </submittedName>
</protein>
<name>A0A486NS92_KLEPN</name>
<organism evidence="1">
    <name type="scientific">Klebsiella pneumoniae</name>
    <dbReference type="NCBI Taxonomy" id="573"/>
    <lineage>
        <taxon>Bacteria</taxon>
        <taxon>Pseudomonadati</taxon>
        <taxon>Pseudomonadota</taxon>
        <taxon>Gammaproteobacteria</taxon>
        <taxon>Enterobacterales</taxon>
        <taxon>Enterobacteriaceae</taxon>
        <taxon>Klebsiella/Raoultella group</taxon>
        <taxon>Klebsiella</taxon>
        <taxon>Klebsiella pneumoniae complex</taxon>
    </lineage>
</organism>
<sequence>MKMYMSCSASSNESAAEPQQFKDGSNYFFYRPSRELTPLEFLVSESEPDNVLVEIEADDRNGIMEQAISVAELHANGAPHAVRFSF</sequence>
<gene>
    <name evidence="1" type="ORF">SAMEA4873652_00866</name>
</gene>
<dbReference type="EMBL" id="CAAHCV010000002">
    <property type="protein sequence ID" value="VGL62072.1"/>
    <property type="molecule type" value="Genomic_DNA"/>
</dbReference>
<proteinExistence type="predicted"/>
<dbReference type="RefSeq" id="WP_135625118.1">
    <property type="nucleotide sequence ID" value="NZ_CAAGZC010000003.1"/>
</dbReference>